<dbReference type="GO" id="GO:0005634">
    <property type="term" value="C:nucleus"/>
    <property type="evidence" value="ECO:0007669"/>
    <property type="project" value="UniProtKB-SubCell"/>
</dbReference>
<dbReference type="SUPFAM" id="SSF54171">
    <property type="entry name" value="DNA-binding domain"/>
    <property type="match status" value="1"/>
</dbReference>
<dbReference type="InterPro" id="IPR036955">
    <property type="entry name" value="AP2/ERF_dom_sf"/>
</dbReference>
<evidence type="ECO:0000256" key="3">
    <source>
        <dbReference type="ARBA" id="ARBA00023125"/>
    </source>
</evidence>
<dbReference type="PANTHER" id="PTHR31677:SF196">
    <property type="entry name" value="ETHYLENE-RESPONSIVE TRANSCRIPTION FACTOR ERF109"/>
    <property type="match status" value="1"/>
</dbReference>
<dbReference type="PANTHER" id="PTHR31677">
    <property type="entry name" value="AP2 DOMAIN CLASS TRANSCRIPTION FACTOR"/>
    <property type="match status" value="1"/>
</dbReference>
<dbReference type="InterPro" id="IPR001471">
    <property type="entry name" value="AP2/ERF_dom"/>
</dbReference>
<evidence type="ECO:0000313" key="9">
    <source>
        <dbReference type="Proteomes" id="UP000747399"/>
    </source>
</evidence>
<feature type="region of interest" description="Disordered" evidence="6">
    <location>
        <begin position="619"/>
        <end position="651"/>
    </location>
</feature>
<dbReference type="GO" id="GO:0003700">
    <property type="term" value="F:DNA-binding transcription factor activity"/>
    <property type="evidence" value="ECO:0007669"/>
    <property type="project" value="InterPro"/>
</dbReference>
<comment type="subcellular location">
    <subcellularLocation>
        <location evidence="1">Nucleus</location>
    </subcellularLocation>
</comment>
<feature type="region of interest" description="Disordered" evidence="6">
    <location>
        <begin position="164"/>
        <end position="184"/>
    </location>
</feature>
<evidence type="ECO:0000256" key="6">
    <source>
        <dbReference type="SAM" id="MobiDB-lite"/>
    </source>
</evidence>
<feature type="domain" description="AP2/ERF" evidence="7">
    <location>
        <begin position="408"/>
        <end position="463"/>
    </location>
</feature>
<comment type="caution">
    <text evidence="8">The sequence shown here is derived from an EMBL/GenBank/DDBJ whole genome shotgun (WGS) entry which is preliminary data.</text>
</comment>
<evidence type="ECO:0000259" key="7">
    <source>
        <dbReference type="PROSITE" id="PS51032"/>
    </source>
</evidence>
<dbReference type="CDD" id="cd00018">
    <property type="entry name" value="AP2"/>
    <property type="match status" value="1"/>
</dbReference>
<evidence type="ECO:0000256" key="2">
    <source>
        <dbReference type="ARBA" id="ARBA00023015"/>
    </source>
</evidence>
<evidence type="ECO:0000256" key="5">
    <source>
        <dbReference type="ARBA" id="ARBA00023242"/>
    </source>
</evidence>
<organism evidence="8 9">
    <name type="scientific">Volvox africanus</name>
    <dbReference type="NCBI Taxonomy" id="51714"/>
    <lineage>
        <taxon>Eukaryota</taxon>
        <taxon>Viridiplantae</taxon>
        <taxon>Chlorophyta</taxon>
        <taxon>core chlorophytes</taxon>
        <taxon>Chlorophyceae</taxon>
        <taxon>CS clade</taxon>
        <taxon>Chlamydomonadales</taxon>
        <taxon>Volvocaceae</taxon>
        <taxon>Volvox</taxon>
    </lineage>
</organism>
<feature type="region of interest" description="Disordered" evidence="6">
    <location>
        <begin position="1"/>
        <end position="53"/>
    </location>
</feature>
<dbReference type="InterPro" id="IPR016177">
    <property type="entry name" value="DNA-bd_dom_sf"/>
</dbReference>
<feature type="compositionally biased region" description="Gly residues" evidence="6">
    <location>
        <begin position="39"/>
        <end position="53"/>
    </location>
</feature>
<accession>A0A8J4B2M9</accession>
<proteinExistence type="predicted"/>
<evidence type="ECO:0000256" key="4">
    <source>
        <dbReference type="ARBA" id="ARBA00023163"/>
    </source>
</evidence>
<gene>
    <name evidence="8" type="ORF">Vafri_6612</name>
</gene>
<evidence type="ECO:0000313" key="8">
    <source>
        <dbReference type="EMBL" id="GIL50372.1"/>
    </source>
</evidence>
<keyword evidence="9" id="KW-1185">Reference proteome</keyword>
<keyword evidence="3" id="KW-0238">DNA-binding</keyword>
<dbReference type="SMART" id="SM00380">
    <property type="entry name" value="AP2"/>
    <property type="match status" value="1"/>
</dbReference>
<feature type="compositionally biased region" description="Low complexity" evidence="6">
    <location>
        <begin position="27"/>
        <end position="38"/>
    </location>
</feature>
<feature type="compositionally biased region" description="Basic residues" evidence="6">
    <location>
        <begin position="619"/>
        <end position="628"/>
    </location>
</feature>
<feature type="region of interest" description="Disordered" evidence="6">
    <location>
        <begin position="337"/>
        <end position="368"/>
    </location>
</feature>
<keyword evidence="5" id="KW-0539">Nucleus</keyword>
<dbReference type="AlphaFoldDB" id="A0A8J4B2M9"/>
<sequence>MQISPLKHPTAHIGPYRSSQHTPLPLPADAAAPMTDAAHGGGGGGAGGGGGEAVGAAPLSGEVLAMQQTGAALGSAHQRLPASSGADMADVASPGGGAGLGSLQPFHSSGLQDISQASATAGGLGGASSSVMQHLLGTSSLSGPVASPFGSQAQPTVAGLQQLAQGTSAQQQPSHAQQQQQTQQQQSLAVAPNVLAMLAALTASQPAAAGANQGGAGGAAAGGAAGGLQLPRPAPLGLTALATLAAKQQAVGNAAGGGVTAPGGAGGAARAGSGGGASGNGGGAAGNGSGGAAGAAAAAQLNPINFQAALQAAAASALMVAQRNAVAAAVQHAQSGLDGHAVGTTGGGGDARKRKRSSPSPPAAGTSAAVARMVAGGTHHLGSGGAILGGLGDGAEGDRDSPCRNQTGYVGVRMRKWGMFAAEIRDGDKRRWLGSFGTAHEAGLAYDAAAIVQKGTKAKTNFSYMDYETNPRPGAETIPHVRWDLLPEEVAQQMAARAVPNKGGRLGIGAPAASRPRGSSKGPPPQSTAWPTVTTRLYRQQRRQQRRLWPTIPLQPLAPPGKARRGRGPGMLGRQWRDQTPPSQPSDHRCPVASKVARRCRVPVGLAALGEEPRWVLQRRRRRRRPKARQGDRRCRLVAPSAPRRLARCSP</sequence>
<dbReference type="Pfam" id="PF00847">
    <property type="entry name" value="AP2"/>
    <property type="match status" value="1"/>
</dbReference>
<dbReference type="Proteomes" id="UP000747399">
    <property type="component" value="Unassembled WGS sequence"/>
</dbReference>
<feature type="compositionally biased region" description="Polar residues" evidence="6">
    <location>
        <begin position="528"/>
        <end position="538"/>
    </location>
</feature>
<dbReference type="PROSITE" id="PS51032">
    <property type="entry name" value="AP2_ERF"/>
    <property type="match status" value="1"/>
</dbReference>
<keyword evidence="4" id="KW-0804">Transcription</keyword>
<dbReference type="EMBL" id="BNCO01000008">
    <property type="protein sequence ID" value="GIL50372.1"/>
    <property type="molecule type" value="Genomic_DNA"/>
</dbReference>
<feature type="region of interest" description="Disordered" evidence="6">
    <location>
        <begin position="501"/>
        <end position="592"/>
    </location>
</feature>
<dbReference type="Gene3D" id="3.30.730.10">
    <property type="entry name" value="AP2/ERF domain"/>
    <property type="match status" value="1"/>
</dbReference>
<evidence type="ECO:0000256" key="1">
    <source>
        <dbReference type="ARBA" id="ARBA00004123"/>
    </source>
</evidence>
<name>A0A8J4B2M9_9CHLO</name>
<keyword evidence="2" id="KW-0805">Transcription regulation</keyword>
<reference evidence="8" key="1">
    <citation type="journal article" date="2021" name="Proc. Natl. Acad. Sci. U.S.A.">
        <title>Three genomes in the algal genus Volvox reveal the fate of a haploid sex-determining region after a transition to homothallism.</title>
        <authorList>
            <person name="Yamamoto K."/>
            <person name="Hamaji T."/>
            <person name="Kawai-Toyooka H."/>
            <person name="Matsuzaki R."/>
            <person name="Takahashi F."/>
            <person name="Nishimura Y."/>
            <person name="Kawachi M."/>
            <person name="Noguchi H."/>
            <person name="Minakuchi Y."/>
            <person name="Umen J.G."/>
            <person name="Toyoda A."/>
            <person name="Nozaki H."/>
        </authorList>
    </citation>
    <scope>NUCLEOTIDE SEQUENCE</scope>
    <source>
        <strain evidence="8">NIES-3780</strain>
    </source>
</reference>
<protein>
    <recommendedName>
        <fullName evidence="7">AP2/ERF domain-containing protein</fullName>
    </recommendedName>
</protein>
<dbReference type="GO" id="GO:0003677">
    <property type="term" value="F:DNA binding"/>
    <property type="evidence" value="ECO:0007669"/>
    <property type="project" value="UniProtKB-KW"/>
</dbReference>
<feature type="region of interest" description="Disordered" evidence="6">
    <location>
        <begin position="264"/>
        <end position="289"/>
    </location>
</feature>